<sequence>MAFLLPILPYGVIESWDDLNPRLYHAVHIYWLKFYGMWFNNFSPKCIQFWLQMMYTLLVLWLVCFFPGIGEVVYLLRRRENIGDVAEG</sequence>
<dbReference type="OrthoDB" id="8196465at2759"/>
<protein>
    <submittedName>
        <fullName evidence="2">Uncharacterized protein</fullName>
    </submittedName>
</protein>
<organism evidence="2 3">
    <name type="scientific">Chrysodeixis includens</name>
    <name type="common">Soybean looper</name>
    <name type="synonym">Pseudoplusia includens</name>
    <dbReference type="NCBI Taxonomy" id="689277"/>
    <lineage>
        <taxon>Eukaryota</taxon>
        <taxon>Metazoa</taxon>
        <taxon>Ecdysozoa</taxon>
        <taxon>Arthropoda</taxon>
        <taxon>Hexapoda</taxon>
        <taxon>Insecta</taxon>
        <taxon>Pterygota</taxon>
        <taxon>Neoptera</taxon>
        <taxon>Endopterygota</taxon>
        <taxon>Lepidoptera</taxon>
        <taxon>Glossata</taxon>
        <taxon>Ditrysia</taxon>
        <taxon>Noctuoidea</taxon>
        <taxon>Noctuidae</taxon>
        <taxon>Plusiinae</taxon>
        <taxon>Chrysodeixis</taxon>
    </lineage>
</organism>
<name>A0A9N8KW83_CHRIL</name>
<reference evidence="2" key="1">
    <citation type="submission" date="2021-12" db="EMBL/GenBank/DDBJ databases">
        <authorList>
            <person name="King R."/>
        </authorList>
    </citation>
    <scope>NUCLEOTIDE SEQUENCE</scope>
</reference>
<accession>A0A9N8KW83</accession>
<dbReference type="AlphaFoldDB" id="A0A9N8KW83"/>
<proteinExistence type="predicted"/>
<keyword evidence="3" id="KW-1185">Reference proteome</keyword>
<dbReference type="EMBL" id="LR824019">
    <property type="protein sequence ID" value="CAD0202189.1"/>
    <property type="molecule type" value="Genomic_DNA"/>
</dbReference>
<keyword evidence="1" id="KW-1133">Transmembrane helix</keyword>
<evidence type="ECO:0000313" key="2">
    <source>
        <dbReference type="EMBL" id="CAD0202189.1"/>
    </source>
</evidence>
<feature type="transmembrane region" description="Helical" evidence="1">
    <location>
        <begin position="47"/>
        <end position="69"/>
    </location>
</feature>
<evidence type="ECO:0000313" key="3">
    <source>
        <dbReference type="Proteomes" id="UP001154114"/>
    </source>
</evidence>
<gene>
    <name evidence="2" type="ORF">CINC_LOCUS3854</name>
</gene>
<keyword evidence="1" id="KW-0472">Membrane</keyword>
<dbReference type="Proteomes" id="UP001154114">
    <property type="component" value="Chromosome 16"/>
</dbReference>
<evidence type="ECO:0000256" key="1">
    <source>
        <dbReference type="SAM" id="Phobius"/>
    </source>
</evidence>
<keyword evidence="1" id="KW-0812">Transmembrane</keyword>